<dbReference type="AlphaFoldDB" id="A0A383ATQ4"/>
<protein>
    <submittedName>
        <fullName evidence="1">Uncharacterized protein</fullName>
    </submittedName>
</protein>
<accession>A0A383ATQ4</accession>
<name>A0A383ATQ4_9ZZZZ</name>
<organism evidence="1">
    <name type="scientific">marine metagenome</name>
    <dbReference type="NCBI Taxonomy" id="408172"/>
    <lineage>
        <taxon>unclassified sequences</taxon>
        <taxon>metagenomes</taxon>
        <taxon>ecological metagenomes</taxon>
    </lineage>
</organism>
<reference evidence="1" key="1">
    <citation type="submission" date="2018-05" db="EMBL/GenBank/DDBJ databases">
        <authorList>
            <person name="Lanie J.A."/>
            <person name="Ng W.-L."/>
            <person name="Kazmierczak K.M."/>
            <person name="Andrzejewski T.M."/>
            <person name="Davidsen T.M."/>
            <person name="Wayne K.J."/>
            <person name="Tettelin H."/>
            <person name="Glass J.I."/>
            <person name="Rusch D."/>
            <person name="Podicherti R."/>
            <person name="Tsui H.-C.T."/>
            <person name="Winkler M.E."/>
        </authorList>
    </citation>
    <scope>NUCLEOTIDE SEQUENCE</scope>
</reference>
<dbReference type="EMBL" id="UINC01194964">
    <property type="protein sequence ID" value="SVE11316.1"/>
    <property type="molecule type" value="Genomic_DNA"/>
</dbReference>
<evidence type="ECO:0000313" key="1">
    <source>
        <dbReference type="EMBL" id="SVE11316.1"/>
    </source>
</evidence>
<sequence>MTLLHYSALFCVSGVVGGVFPSADLVVSLTAKSYWIDHSSSTLGGFIHPTILLPPASVGVLSFIETPEQGRVVRS</sequence>
<proteinExistence type="predicted"/>
<gene>
    <name evidence="1" type="ORF">METZ01_LOCUS464170</name>
</gene>